<comment type="similarity">
    <text evidence="1">Belongs to the LysR transcriptional regulatory family.</text>
</comment>
<protein>
    <submittedName>
        <fullName evidence="6">LysR family regulatory helix-turn-helix protein 202</fullName>
    </submittedName>
</protein>
<evidence type="ECO:0000256" key="1">
    <source>
        <dbReference type="ARBA" id="ARBA00009437"/>
    </source>
</evidence>
<dbReference type="InterPro" id="IPR005119">
    <property type="entry name" value="LysR_subst-bd"/>
</dbReference>
<organism evidence="6 7">
    <name type="scientific">Burkholderia gladioli (strain BSR3)</name>
    <dbReference type="NCBI Taxonomy" id="999541"/>
    <lineage>
        <taxon>Bacteria</taxon>
        <taxon>Pseudomonadati</taxon>
        <taxon>Pseudomonadota</taxon>
        <taxon>Betaproteobacteria</taxon>
        <taxon>Burkholderiales</taxon>
        <taxon>Burkholderiaceae</taxon>
        <taxon>Burkholderia</taxon>
    </lineage>
</organism>
<dbReference type="CDD" id="cd05466">
    <property type="entry name" value="PBP2_LTTR_substrate"/>
    <property type="match status" value="1"/>
</dbReference>
<dbReference type="Gene3D" id="3.40.190.290">
    <property type="match status" value="1"/>
</dbReference>
<dbReference type="HOGENOM" id="CLU_039613_6_0_4"/>
<evidence type="ECO:0000259" key="5">
    <source>
        <dbReference type="PROSITE" id="PS50931"/>
    </source>
</evidence>
<dbReference type="Proteomes" id="UP000008316">
    <property type="component" value="Chromosome 1"/>
</dbReference>
<proteinExistence type="inferred from homology"/>
<dbReference type="eggNOG" id="COG0583">
    <property type="taxonomic scope" value="Bacteria"/>
</dbReference>
<gene>
    <name evidence="6" type="ordered locus">bgla_1g33770</name>
</gene>
<dbReference type="GO" id="GO:0003700">
    <property type="term" value="F:DNA-binding transcription factor activity"/>
    <property type="evidence" value="ECO:0007669"/>
    <property type="project" value="InterPro"/>
</dbReference>
<dbReference type="GO" id="GO:0000976">
    <property type="term" value="F:transcription cis-regulatory region binding"/>
    <property type="evidence" value="ECO:0007669"/>
    <property type="project" value="TreeGrafter"/>
</dbReference>
<evidence type="ECO:0000256" key="2">
    <source>
        <dbReference type="ARBA" id="ARBA00023015"/>
    </source>
</evidence>
<dbReference type="PANTHER" id="PTHR30126:SF98">
    <property type="entry name" value="HTH-TYPE TRANSCRIPTIONAL ACTIVATOR BAUR"/>
    <property type="match status" value="1"/>
</dbReference>
<dbReference type="Gene3D" id="1.10.10.10">
    <property type="entry name" value="Winged helix-like DNA-binding domain superfamily/Winged helix DNA-binding domain"/>
    <property type="match status" value="1"/>
</dbReference>
<accession>F2LAH7</accession>
<name>F2LAH7_BURGS</name>
<evidence type="ECO:0000313" key="6">
    <source>
        <dbReference type="EMBL" id="AEA61980.1"/>
    </source>
</evidence>
<sequence length="306" mass="33587">MNLHHLVHFLAVADTGSFSRASEQLHLTQPALSRSIQMLEQDLGTRLIDRVGKRNELTPYGRMVADKARRIVADATDLRRTAELLGQGIGGSLRLGLGYAPNAMFAGPLLTYLLGQFPQLTLQLSSTSPEQQLAALRERTLDAMLVHSRAVQPDADLRIDLIGTAQSGFLCRRGHPLTQRRRVAFAEVLDYPVISTMLSDEATRTLVREFGPAAHPSRFLRASADSVGALIEAISSTDAVFLGAIGTARAWLERGEIALVDLDRPLEIDAPYAFVTLDGRTQSPVLDEVRRFCSELVARKLRIAKP</sequence>
<dbReference type="STRING" id="999541.bgla_1g33770"/>
<dbReference type="PANTHER" id="PTHR30126">
    <property type="entry name" value="HTH-TYPE TRANSCRIPTIONAL REGULATOR"/>
    <property type="match status" value="1"/>
</dbReference>
<evidence type="ECO:0000313" key="7">
    <source>
        <dbReference type="Proteomes" id="UP000008316"/>
    </source>
</evidence>
<dbReference type="RefSeq" id="WP_013699298.1">
    <property type="nucleotide sequence ID" value="NC_015381.1"/>
</dbReference>
<dbReference type="KEGG" id="bgd:bgla_1g33770"/>
<dbReference type="PROSITE" id="PS50931">
    <property type="entry name" value="HTH_LYSR"/>
    <property type="match status" value="1"/>
</dbReference>
<dbReference type="Pfam" id="PF00126">
    <property type="entry name" value="HTH_1"/>
    <property type="match status" value="1"/>
</dbReference>
<keyword evidence="2" id="KW-0805">Transcription regulation</keyword>
<dbReference type="InterPro" id="IPR036388">
    <property type="entry name" value="WH-like_DNA-bd_sf"/>
</dbReference>
<keyword evidence="3" id="KW-0238">DNA-binding</keyword>
<dbReference type="FunFam" id="1.10.10.10:FF:000001">
    <property type="entry name" value="LysR family transcriptional regulator"/>
    <property type="match status" value="1"/>
</dbReference>
<dbReference type="SUPFAM" id="SSF53850">
    <property type="entry name" value="Periplasmic binding protein-like II"/>
    <property type="match status" value="1"/>
</dbReference>
<dbReference type="SUPFAM" id="SSF46785">
    <property type="entry name" value="Winged helix' DNA-binding domain"/>
    <property type="match status" value="1"/>
</dbReference>
<reference evidence="6 7" key="1">
    <citation type="journal article" date="2011" name="J. Bacteriol.">
        <title>Complete genome sequence of Burkholderia gladioli BSR3.</title>
        <authorList>
            <person name="Seo Y.S."/>
            <person name="Lim J."/>
            <person name="Choi B.S."/>
            <person name="Kim H."/>
            <person name="Goo E."/>
            <person name="Lee B."/>
            <person name="Lim J.S."/>
            <person name="Choi I.Y."/>
            <person name="Moon J.S."/>
            <person name="Kim J."/>
            <person name="Hwang I."/>
        </authorList>
    </citation>
    <scope>NUCLEOTIDE SEQUENCE [LARGE SCALE GENOMIC DNA]</scope>
    <source>
        <strain evidence="6 7">BSR3</strain>
    </source>
</reference>
<evidence type="ECO:0000256" key="3">
    <source>
        <dbReference type="ARBA" id="ARBA00023125"/>
    </source>
</evidence>
<keyword evidence="7" id="KW-1185">Reference proteome</keyword>
<dbReference type="InterPro" id="IPR000847">
    <property type="entry name" value="LysR_HTH_N"/>
</dbReference>
<evidence type="ECO:0000256" key="4">
    <source>
        <dbReference type="ARBA" id="ARBA00023163"/>
    </source>
</evidence>
<dbReference type="EMBL" id="CP002599">
    <property type="protein sequence ID" value="AEA61980.1"/>
    <property type="molecule type" value="Genomic_DNA"/>
</dbReference>
<dbReference type="AlphaFoldDB" id="F2LAH7"/>
<dbReference type="PRINTS" id="PR00039">
    <property type="entry name" value="HTHLYSR"/>
</dbReference>
<dbReference type="Pfam" id="PF03466">
    <property type="entry name" value="LysR_substrate"/>
    <property type="match status" value="1"/>
</dbReference>
<keyword evidence="4" id="KW-0804">Transcription</keyword>
<feature type="domain" description="HTH lysR-type" evidence="5">
    <location>
        <begin position="1"/>
        <end position="58"/>
    </location>
</feature>
<dbReference type="InterPro" id="IPR036390">
    <property type="entry name" value="WH_DNA-bd_sf"/>
</dbReference>